<dbReference type="InterPro" id="IPR010827">
    <property type="entry name" value="BamA/TamA_POTRA"/>
</dbReference>
<evidence type="ECO:0000256" key="5">
    <source>
        <dbReference type="ARBA" id="ARBA00023237"/>
    </source>
</evidence>
<dbReference type="GO" id="GO:0019867">
    <property type="term" value="C:outer membrane"/>
    <property type="evidence" value="ECO:0007669"/>
    <property type="project" value="InterPro"/>
</dbReference>
<evidence type="ECO:0000256" key="3">
    <source>
        <dbReference type="ARBA" id="ARBA00022729"/>
    </source>
</evidence>
<dbReference type="Gene3D" id="2.40.160.50">
    <property type="entry name" value="membrane protein fhac: a member of the omp85/tpsb transporter family"/>
    <property type="match status" value="1"/>
</dbReference>
<evidence type="ECO:0000256" key="6">
    <source>
        <dbReference type="SAM" id="SignalP"/>
    </source>
</evidence>
<feature type="domain" description="POTRA" evidence="8">
    <location>
        <begin position="40"/>
        <end position="120"/>
    </location>
</feature>
<dbReference type="Gene3D" id="3.10.20.310">
    <property type="entry name" value="membrane protein fhac"/>
    <property type="match status" value="2"/>
</dbReference>
<dbReference type="PANTHER" id="PTHR12815">
    <property type="entry name" value="SORTING AND ASSEMBLY MACHINERY SAMM50 PROTEIN FAMILY MEMBER"/>
    <property type="match status" value="1"/>
</dbReference>
<gene>
    <name evidence="9" type="ORF">IMZ28_04110</name>
</gene>
<dbReference type="PANTHER" id="PTHR12815:SF47">
    <property type="entry name" value="TRANSLOCATION AND ASSEMBLY MODULE SUBUNIT TAMA"/>
    <property type="match status" value="1"/>
</dbReference>
<feature type="signal peptide" evidence="6">
    <location>
        <begin position="1"/>
        <end position="18"/>
    </location>
</feature>
<protein>
    <submittedName>
        <fullName evidence="9">BamA/TamA family outer membrane protein</fullName>
    </submittedName>
</protein>
<keyword evidence="5" id="KW-0998">Cell outer membrane</keyword>
<proteinExistence type="predicted"/>
<evidence type="ECO:0000259" key="8">
    <source>
        <dbReference type="Pfam" id="PF07244"/>
    </source>
</evidence>
<evidence type="ECO:0000256" key="1">
    <source>
        <dbReference type="ARBA" id="ARBA00004370"/>
    </source>
</evidence>
<feature type="chain" id="PRO_5029515742" evidence="6">
    <location>
        <begin position="19"/>
        <end position="599"/>
    </location>
</feature>
<dbReference type="InterPro" id="IPR039910">
    <property type="entry name" value="D15-like"/>
</dbReference>
<dbReference type="InterPro" id="IPR000184">
    <property type="entry name" value="Bac_surfAg_D15"/>
</dbReference>
<dbReference type="EMBL" id="CP063164">
    <property type="protein sequence ID" value="QOR62662.1"/>
    <property type="molecule type" value="Genomic_DNA"/>
</dbReference>
<dbReference type="AlphaFoldDB" id="A0A7M1S6D4"/>
<keyword evidence="4" id="KW-0472">Membrane</keyword>
<dbReference type="Proteomes" id="UP000595074">
    <property type="component" value="Chromosome"/>
</dbReference>
<evidence type="ECO:0000313" key="9">
    <source>
        <dbReference type="EMBL" id="QOR62662.1"/>
    </source>
</evidence>
<evidence type="ECO:0000313" key="10">
    <source>
        <dbReference type="Proteomes" id="UP000595074"/>
    </source>
</evidence>
<dbReference type="RefSeq" id="WP_197549480.1">
    <property type="nucleotide sequence ID" value="NZ_CP063164.1"/>
</dbReference>
<dbReference type="Pfam" id="PF07244">
    <property type="entry name" value="POTRA"/>
    <property type="match status" value="1"/>
</dbReference>
<accession>A0A7M1S6D4</accession>
<sequence>MVLKHLFLLLLLCTLLLADGNVTEGEGVETNSSRKSVLSVKKISIKGVKAFELSDLYEALSIEYPGFFQFWKEKKATIRQRLVPTLPLALRSFYDSEGYYDARFEIKESASVVNVKIEEGKPVRVRDINISSDFDISGLVTFEKGERFRSKKFITLKSRITEALLKEGYCSYDLDSKAFVDLEEHRVDIRFLLNKGGLCTFGDVTVKGLKRIDEKIVSSRVSAKKGSRFSTKAVQSSYAAIYGLHSFDSVLISIDRKFYNVVPVDITVQEMSKPYHVEAGAGYDTYVGSRVHGTFVKHNFFGNAQQLGIRGSWSALEQLGIVDFYKPLLLDLDGFGIDLGISTGYSNLEFEGFRERKSFMKAFLKHESDKLTLSGGLSYEAIDISEVNNGVRRLPDDAYDTFLLLYPYFSIVYDARDSRLNPREGYYLSAYTEYGIPADADSSLYLKTLFEARGVYSVSDLTMAAVGKIGSIDMQEESPHGIPESKKFFGGGAYSNRAYGYRELGVIVSPTEYLVSGAMSMVNLSFEMDYPLWGDLSAALFTDNTMLTAGSYDFSGEIITSAGVGIRYMTPVGPFKLDIGFNVDDPSFYGVSFQVGQSF</sequence>
<organism evidence="9 10">
    <name type="scientific">Sulfurovum indicum</name>
    <dbReference type="NCBI Taxonomy" id="2779528"/>
    <lineage>
        <taxon>Bacteria</taxon>
        <taxon>Pseudomonadati</taxon>
        <taxon>Campylobacterota</taxon>
        <taxon>Epsilonproteobacteria</taxon>
        <taxon>Campylobacterales</taxon>
        <taxon>Sulfurovaceae</taxon>
        <taxon>Sulfurovum</taxon>
    </lineage>
</organism>
<feature type="domain" description="Bacterial surface antigen (D15)" evidence="7">
    <location>
        <begin position="299"/>
        <end position="599"/>
    </location>
</feature>
<evidence type="ECO:0000256" key="4">
    <source>
        <dbReference type="ARBA" id="ARBA00023136"/>
    </source>
</evidence>
<dbReference type="KEGG" id="sinu:IMZ28_04110"/>
<keyword evidence="3 6" id="KW-0732">Signal</keyword>
<reference evidence="9 10" key="1">
    <citation type="submission" date="2020-10" db="EMBL/GenBank/DDBJ databases">
        <title>The genome of sulfurovum sp.</title>
        <authorList>
            <person name="Xie S."/>
            <person name="Shao Z."/>
            <person name="Jiang L."/>
        </authorList>
    </citation>
    <scope>NUCLEOTIDE SEQUENCE [LARGE SCALE GENOMIC DNA]</scope>
    <source>
        <strain evidence="9 10">ST-419</strain>
    </source>
</reference>
<keyword evidence="10" id="KW-1185">Reference proteome</keyword>
<evidence type="ECO:0000259" key="7">
    <source>
        <dbReference type="Pfam" id="PF01103"/>
    </source>
</evidence>
<evidence type="ECO:0000256" key="2">
    <source>
        <dbReference type="ARBA" id="ARBA00022692"/>
    </source>
</evidence>
<name>A0A7M1S6D4_9BACT</name>
<comment type="subcellular location">
    <subcellularLocation>
        <location evidence="1">Membrane</location>
    </subcellularLocation>
</comment>
<dbReference type="Pfam" id="PF01103">
    <property type="entry name" value="Omp85"/>
    <property type="match status" value="1"/>
</dbReference>
<keyword evidence="2" id="KW-0812">Transmembrane</keyword>